<dbReference type="Pfam" id="PF00696">
    <property type="entry name" value="AA_kinase"/>
    <property type="match status" value="1"/>
</dbReference>
<sequence length="287" mass="31194">MALEVLKFGGSCLSGPDSLPKLRERVEEEASGGWKPVLVVSALKGVTDNLVAIWERHVNNGIPCSALEVLSQHVEIAERCIPGARKQFMRSSRLLIERLQRMVSTWDYGEHTRAYFYGLGERLSARLVSMYLESYGIASEVVDTDSGLLVASGDPMNSRVDFTLSRGLRDAVTEIVSSGRIPVVTGFIACDASGMPVLLGRNGSDYSAAAVARLIGARKVVFYKDVEGILLDGRPVASMTFREVHELCSAGAKVLHPLSLEIAMGSGMEVLVRSFERTSFPGTVIRD</sequence>
<dbReference type="PANTHER" id="PTHR21499:SF70">
    <property type="entry name" value="ASPARTOKINASE"/>
    <property type="match status" value="1"/>
</dbReference>
<comment type="similarity">
    <text evidence="1">Belongs to the aspartokinase family.</text>
</comment>
<dbReference type="SUPFAM" id="SSF53633">
    <property type="entry name" value="Carbamate kinase-like"/>
    <property type="match status" value="1"/>
</dbReference>
<dbReference type="Proteomes" id="UP000632195">
    <property type="component" value="Unassembled WGS sequence"/>
</dbReference>
<dbReference type="EMBL" id="BMNY01000001">
    <property type="protein sequence ID" value="GGM70788.1"/>
    <property type="molecule type" value="Genomic_DNA"/>
</dbReference>
<dbReference type="GO" id="GO:0005829">
    <property type="term" value="C:cytosol"/>
    <property type="evidence" value="ECO:0007669"/>
    <property type="project" value="TreeGrafter"/>
</dbReference>
<protein>
    <recommendedName>
        <fullName evidence="2">Aspartate/glutamate/uridylate kinase domain-containing protein</fullName>
    </recommendedName>
</protein>
<dbReference type="GO" id="GO:0009089">
    <property type="term" value="P:lysine biosynthetic process via diaminopimelate"/>
    <property type="evidence" value="ECO:0007669"/>
    <property type="project" value="TreeGrafter"/>
</dbReference>
<dbReference type="GO" id="GO:0004072">
    <property type="term" value="F:aspartate kinase activity"/>
    <property type="evidence" value="ECO:0007669"/>
    <property type="project" value="InterPro"/>
</dbReference>
<accession>A0AA37BQK9</accession>
<dbReference type="GO" id="GO:0009090">
    <property type="term" value="P:homoserine biosynthetic process"/>
    <property type="evidence" value="ECO:0007669"/>
    <property type="project" value="TreeGrafter"/>
</dbReference>
<dbReference type="InterPro" id="IPR018042">
    <property type="entry name" value="Aspartate_kinase_CS"/>
</dbReference>
<reference evidence="3" key="2">
    <citation type="submission" date="2022-09" db="EMBL/GenBank/DDBJ databases">
        <authorList>
            <person name="Sun Q."/>
            <person name="Ohkuma M."/>
        </authorList>
    </citation>
    <scope>NUCLEOTIDE SEQUENCE</scope>
    <source>
        <strain evidence="3">JCM 13583</strain>
    </source>
</reference>
<dbReference type="PANTHER" id="PTHR21499">
    <property type="entry name" value="ASPARTATE KINASE"/>
    <property type="match status" value="1"/>
</dbReference>
<organism evidence="3 4">
    <name type="scientific">Thermogymnomonas acidicola</name>
    <dbReference type="NCBI Taxonomy" id="399579"/>
    <lineage>
        <taxon>Archaea</taxon>
        <taxon>Methanobacteriati</taxon>
        <taxon>Thermoplasmatota</taxon>
        <taxon>Thermoplasmata</taxon>
        <taxon>Thermoplasmatales</taxon>
        <taxon>Thermogymnomonas</taxon>
    </lineage>
</organism>
<dbReference type="PROSITE" id="PS00324">
    <property type="entry name" value="ASPARTOKINASE"/>
    <property type="match status" value="1"/>
</dbReference>
<evidence type="ECO:0000313" key="4">
    <source>
        <dbReference type="Proteomes" id="UP000632195"/>
    </source>
</evidence>
<dbReference type="InterPro" id="IPR001048">
    <property type="entry name" value="Asp/Glu/Uridylate_kinase"/>
</dbReference>
<dbReference type="Gene3D" id="3.40.1160.10">
    <property type="entry name" value="Acetylglutamate kinase-like"/>
    <property type="match status" value="1"/>
</dbReference>
<evidence type="ECO:0000313" key="3">
    <source>
        <dbReference type="EMBL" id="GGM70788.1"/>
    </source>
</evidence>
<evidence type="ECO:0000259" key="2">
    <source>
        <dbReference type="Pfam" id="PF00696"/>
    </source>
</evidence>
<evidence type="ECO:0000256" key="1">
    <source>
        <dbReference type="ARBA" id="ARBA00010122"/>
    </source>
</evidence>
<keyword evidence="4" id="KW-1185">Reference proteome</keyword>
<gene>
    <name evidence="3" type="ORF">GCM10007108_06040</name>
</gene>
<proteinExistence type="inferred from homology"/>
<dbReference type="AlphaFoldDB" id="A0AA37BQK9"/>
<feature type="domain" description="Aspartate/glutamate/uridylate kinase" evidence="2">
    <location>
        <begin position="5"/>
        <end position="274"/>
    </location>
</feature>
<reference evidence="3" key="1">
    <citation type="journal article" date="2014" name="Int. J. Syst. Evol. Microbiol.">
        <title>Complete genome sequence of Corynebacterium casei LMG S-19264T (=DSM 44701T), isolated from a smear-ripened cheese.</title>
        <authorList>
            <consortium name="US DOE Joint Genome Institute (JGI-PGF)"/>
            <person name="Walter F."/>
            <person name="Albersmeier A."/>
            <person name="Kalinowski J."/>
            <person name="Ruckert C."/>
        </authorList>
    </citation>
    <scope>NUCLEOTIDE SEQUENCE</scope>
    <source>
        <strain evidence="3">JCM 13583</strain>
    </source>
</reference>
<name>A0AA37BQK9_9ARCH</name>
<comment type="caution">
    <text evidence="3">The sequence shown here is derived from an EMBL/GenBank/DDBJ whole genome shotgun (WGS) entry which is preliminary data.</text>
</comment>
<dbReference type="InterPro" id="IPR036393">
    <property type="entry name" value="AceGlu_kinase-like_sf"/>
</dbReference>
<dbReference type="RefSeq" id="WP_188680194.1">
    <property type="nucleotide sequence ID" value="NZ_BMNY01000001.1"/>
</dbReference>